<sequence>MTAVLPETNKRNQFIEDNNHNWYYLGKDGKPVTGAQNIDGFNLYFHEDGRQAKNEIVTINGDSYYFDKDNGRRVTGLYYVDGANHKYSGYYYFDKDGKMVKDDFVTENGNTYYFDATGYQPNFVFVSDKAGNWYYMSDFKATKGFSAPFGFQTELLDRSQADYKTSVQNLNGQQYYFDPKTGIMVTNRYISDDKGNWYYFGKDGKALHGFQTVDGSLHYFNDNGQQVKGDFLYYYNDIYYFDKDNGNPVKNQFVNRDNSWYYFGADGKAVSGFQTINGQNLYFHEYGVQAKGQLVTVDGKTYYFDPNTGDKWVNRSLTLNGTVYNFDSNGVATTKADQTTNRNQFVKGTDQEWYYYDANGKKVTGFQTITKDLYYFNEKGQQVRGKIFNLGDNHYFANKDTGAVLRNAFYHDKSTGRYGDFSENIYYAGNDGAFKTGWFEVDGNRYYGSDYSDDDTPKGNLYTGVINSQLFSPDGKLLTNGLYPEFKRTGENDYELKGVYITDADGKIKEGPYQYDGKIIGSKYSNVRQSQWSTFDEWDILNGHLYHFDSTPMTFTAPNGQKVTTNVAIATTNKALTYRGVTFNFDAKGIDETKEKAIHFDQLQTDPSGTSYLYENSQKVTGLKAFDGVSYYFYDDGHQAKGTEVTINGKTYQFDQLTGIMTRNAFSKSYNYEGSPRFPYYPTRYYGNDGAALTGWQTIDGKDYYFRASGNLETGRFVIGDRAYNADDSGVVADRKGEPAYRNRIVYDKGDNYYYNDKGEKVTGFQEVDGKVLYFDAEGKQVLGRFVTVDNYTYYFDPKTGERYTNCSVLINGKLYTFDKDGHVVS</sequence>
<dbReference type="EMBL" id="ALIF01000001">
    <property type="protein sequence ID" value="EJO17389.1"/>
    <property type="molecule type" value="Genomic_DNA"/>
</dbReference>
<dbReference type="Proteomes" id="UP000006983">
    <property type="component" value="Unassembled WGS sequence"/>
</dbReference>
<accession>J7TSC0</accession>
<feature type="repeat" description="Cell wall-binding" evidence="2">
    <location>
        <begin position="74"/>
        <end position="99"/>
    </location>
</feature>
<dbReference type="Pfam" id="PF01473">
    <property type="entry name" value="Choline_bind_1"/>
    <property type="match status" value="2"/>
</dbReference>
<dbReference type="AlphaFoldDB" id="J7TSC0"/>
<keyword evidence="3" id="KW-0328">Glycosyltransferase</keyword>
<dbReference type="NCBIfam" id="TIGR04035">
    <property type="entry name" value="glucan_65_rpt"/>
    <property type="match status" value="6"/>
</dbReference>
<name>J7TSC0_STRSL</name>
<reference evidence="3 4" key="1">
    <citation type="journal article" date="2012" name="J. Bacteriol.">
        <title>Genome Sequence of the Lantibiotic Bacteriocin Producer Streptococcus salivarius Strain K12.</title>
        <authorList>
            <person name="Barretto C."/>
            <person name="Alvarez-Martin P."/>
            <person name="Foata F."/>
            <person name="Renault P."/>
            <person name="Berger B."/>
        </authorList>
    </citation>
    <scope>NUCLEOTIDE SEQUENCE [LARGE SCALE GENOMIC DNA]</scope>
    <source>
        <strain evidence="3 4">K12</strain>
    </source>
</reference>
<comment type="caution">
    <text evidence="3">The sequence shown here is derived from an EMBL/GenBank/DDBJ whole genome shotgun (WGS) entry which is preliminary data.</text>
</comment>
<evidence type="ECO:0000313" key="3">
    <source>
        <dbReference type="EMBL" id="EJO17389.1"/>
    </source>
</evidence>
<gene>
    <name evidence="3" type="ORF">RSSL_01313</name>
</gene>
<evidence type="ECO:0000256" key="2">
    <source>
        <dbReference type="PROSITE-ProRule" id="PRU00591"/>
    </source>
</evidence>
<dbReference type="PROSITE" id="PS51170">
    <property type="entry name" value="CW"/>
    <property type="match status" value="4"/>
</dbReference>
<dbReference type="Gene3D" id="2.10.270.10">
    <property type="entry name" value="Cholin Binding"/>
    <property type="match status" value="7"/>
</dbReference>
<dbReference type="PATRIC" id="fig|1200793.3.peg.1269"/>
<evidence type="ECO:0000313" key="4">
    <source>
        <dbReference type="Proteomes" id="UP000006983"/>
    </source>
</evidence>
<dbReference type="InterPro" id="IPR027636">
    <property type="entry name" value="Glucan-bd_rpt"/>
</dbReference>
<keyword evidence="4" id="KW-1185">Reference proteome</keyword>
<organism evidence="3 4">
    <name type="scientific">Streptococcus salivarius K12</name>
    <dbReference type="NCBI Taxonomy" id="1200793"/>
    <lineage>
        <taxon>Bacteria</taxon>
        <taxon>Bacillati</taxon>
        <taxon>Bacillota</taxon>
        <taxon>Bacilli</taxon>
        <taxon>Lactobacillales</taxon>
        <taxon>Streptococcaceae</taxon>
        <taxon>Streptococcus</taxon>
    </lineage>
</organism>
<feature type="repeat" description="Cell wall-binding" evidence="2">
    <location>
        <begin position="250"/>
        <end position="269"/>
    </location>
</feature>
<dbReference type="Pfam" id="PF19127">
    <property type="entry name" value="Choline_bind_3"/>
    <property type="match status" value="8"/>
</dbReference>
<dbReference type="RefSeq" id="WP_002891259.1">
    <property type="nucleotide sequence ID" value="NZ_ALIF01000001.1"/>
</dbReference>
<dbReference type="EC" id="2.4.1.5" evidence="3"/>
<keyword evidence="3" id="KW-0808">Transferase</keyword>
<proteinExistence type="predicted"/>
<feature type="repeat" description="Cell wall-binding" evidence="2">
    <location>
        <begin position="186"/>
        <end position="206"/>
    </location>
</feature>
<evidence type="ECO:0000256" key="1">
    <source>
        <dbReference type="ARBA" id="ARBA00022737"/>
    </source>
</evidence>
<keyword evidence="1" id="KW-0677">Repeat</keyword>
<feature type="repeat" description="Cell wall-binding" evidence="2">
    <location>
        <begin position="693"/>
        <end position="712"/>
    </location>
</feature>
<protein>
    <submittedName>
        <fullName evidence="3">Glucosyltransferase</fullName>
        <ecNumber evidence="3">2.4.1.5</ecNumber>
    </submittedName>
</protein>
<dbReference type="SUPFAM" id="SSF69360">
    <property type="entry name" value="Cell wall binding repeat"/>
    <property type="match status" value="4"/>
</dbReference>
<dbReference type="InterPro" id="IPR018337">
    <property type="entry name" value="Cell_wall/Cho-bd_repeat"/>
</dbReference>
<dbReference type="GO" id="GO:0047849">
    <property type="term" value="F:dextransucrase activity"/>
    <property type="evidence" value="ECO:0007669"/>
    <property type="project" value="UniProtKB-EC"/>
</dbReference>